<accession>A0AC35FW63</accession>
<reference evidence="2" key="1">
    <citation type="submission" date="2022-11" db="UniProtKB">
        <authorList>
            <consortium name="WormBaseParasite"/>
        </authorList>
    </citation>
    <scope>IDENTIFICATION</scope>
</reference>
<proteinExistence type="predicted"/>
<organism evidence="1 2">
    <name type="scientific">Panagrolaimus sp. PS1159</name>
    <dbReference type="NCBI Taxonomy" id="55785"/>
    <lineage>
        <taxon>Eukaryota</taxon>
        <taxon>Metazoa</taxon>
        <taxon>Ecdysozoa</taxon>
        <taxon>Nematoda</taxon>
        <taxon>Chromadorea</taxon>
        <taxon>Rhabditida</taxon>
        <taxon>Tylenchina</taxon>
        <taxon>Panagrolaimomorpha</taxon>
        <taxon>Panagrolaimoidea</taxon>
        <taxon>Panagrolaimidae</taxon>
        <taxon>Panagrolaimus</taxon>
    </lineage>
</organism>
<evidence type="ECO:0000313" key="1">
    <source>
        <dbReference type="Proteomes" id="UP000887580"/>
    </source>
</evidence>
<name>A0AC35FW63_9BILA</name>
<dbReference type="WBParaSite" id="PS1159_v2.g21580.t1">
    <property type="protein sequence ID" value="PS1159_v2.g21580.t1"/>
    <property type="gene ID" value="PS1159_v2.g21580"/>
</dbReference>
<sequence>MLNPRLAQIFTSNLRLQYPGKQSFEARLLKLLTTKLESQNFYDVDEIYARLCSLQPSEHFYQFLKNLPSIINDKHVLELGAGCGLTGIVVSKFCSPKSVTMTDVDLNVLNQLQENVEINGRNIKVEKLDWSEFNASDLEDLPDIVIAADVVYDPSIIPALSSTLSTLLSPSSSNPTPKCYLACTIRNGSTLSLFLEHLKSSSLLLTETFIWCHNSLSFTSSSKNESFTYTESFPFSQERLFPVKIFCIQKMP</sequence>
<protein>
    <submittedName>
        <fullName evidence="2">Uncharacterized protein</fullName>
    </submittedName>
</protein>
<dbReference type="Proteomes" id="UP000887580">
    <property type="component" value="Unplaced"/>
</dbReference>
<evidence type="ECO:0000313" key="2">
    <source>
        <dbReference type="WBParaSite" id="PS1159_v2.g21580.t1"/>
    </source>
</evidence>